<reference evidence="1" key="1">
    <citation type="submission" date="2014-09" db="EMBL/GenBank/DDBJ databases">
        <authorList>
            <person name="Magalhaes I.L.F."/>
            <person name="Oliveira U."/>
            <person name="Santos F.R."/>
            <person name="Vidigal T.H.D.A."/>
            <person name="Brescovit A.D."/>
            <person name="Santos A.J."/>
        </authorList>
    </citation>
    <scope>NUCLEOTIDE SEQUENCE</scope>
    <source>
        <tissue evidence="1">Shoot tissue taken approximately 20 cm above the soil surface</tissue>
    </source>
</reference>
<reference evidence="1" key="2">
    <citation type="journal article" date="2015" name="Data Brief">
        <title>Shoot transcriptome of the giant reed, Arundo donax.</title>
        <authorList>
            <person name="Barrero R.A."/>
            <person name="Guerrero F.D."/>
            <person name="Moolhuijzen P."/>
            <person name="Goolsby J.A."/>
            <person name="Tidwell J."/>
            <person name="Bellgard S.E."/>
            <person name="Bellgard M.I."/>
        </authorList>
    </citation>
    <scope>NUCLEOTIDE SEQUENCE</scope>
    <source>
        <tissue evidence="1">Shoot tissue taken approximately 20 cm above the soil surface</tissue>
    </source>
</reference>
<organism evidence="1">
    <name type="scientific">Arundo donax</name>
    <name type="common">Giant reed</name>
    <name type="synonym">Donax arundinaceus</name>
    <dbReference type="NCBI Taxonomy" id="35708"/>
    <lineage>
        <taxon>Eukaryota</taxon>
        <taxon>Viridiplantae</taxon>
        <taxon>Streptophyta</taxon>
        <taxon>Embryophyta</taxon>
        <taxon>Tracheophyta</taxon>
        <taxon>Spermatophyta</taxon>
        <taxon>Magnoliopsida</taxon>
        <taxon>Liliopsida</taxon>
        <taxon>Poales</taxon>
        <taxon>Poaceae</taxon>
        <taxon>PACMAD clade</taxon>
        <taxon>Arundinoideae</taxon>
        <taxon>Arundineae</taxon>
        <taxon>Arundo</taxon>
    </lineage>
</organism>
<name>A0A0A9DDC9_ARUDO</name>
<protein>
    <submittedName>
        <fullName evidence="1">Uncharacterized protein</fullName>
    </submittedName>
</protein>
<evidence type="ECO:0000313" key="1">
    <source>
        <dbReference type="EMBL" id="JAD83615.1"/>
    </source>
</evidence>
<sequence length="122" mass="12935">MQIMTLMTSKVARETGGTVKGPTWLSMTAPCSMNVDDICAVAVKKSTIDAQTGNIRSNIFSFSTWDTVQSLHGLICAAPLSSGNCATMAALSKNLNWLGCSILHFASVTSCREELSSGNTKL</sequence>
<dbReference type="EMBL" id="GBRH01214280">
    <property type="protein sequence ID" value="JAD83615.1"/>
    <property type="molecule type" value="Transcribed_RNA"/>
</dbReference>
<proteinExistence type="predicted"/>
<dbReference type="AlphaFoldDB" id="A0A0A9DDC9"/>
<accession>A0A0A9DDC9</accession>